<name>A0A4Y2I945_ARAVE</name>
<dbReference type="EMBL" id="BGPR01002466">
    <property type="protein sequence ID" value="GBM73932.1"/>
    <property type="molecule type" value="Genomic_DNA"/>
</dbReference>
<accession>A0A4Y2I945</accession>
<dbReference type="Proteomes" id="UP000499080">
    <property type="component" value="Unassembled WGS sequence"/>
</dbReference>
<organism evidence="1 2">
    <name type="scientific">Araneus ventricosus</name>
    <name type="common">Orbweaver spider</name>
    <name type="synonym">Epeira ventricosa</name>
    <dbReference type="NCBI Taxonomy" id="182803"/>
    <lineage>
        <taxon>Eukaryota</taxon>
        <taxon>Metazoa</taxon>
        <taxon>Ecdysozoa</taxon>
        <taxon>Arthropoda</taxon>
        <taxon>Chelicerata</taxon>
        <taxon>Arachnida</taxon>
        <taxon>Araneae</taxon>
        <taxon>Araneomorphae</taxon>
        <taxon>Entelegynae</taxon>
        <taxon>Araneoidea</taxon>
        <taxon>Araneidae</taxon>
        <taxon>Araneus</taxon>
    </lineage>
</organism>
<reference evidence="1 2" key="1">
    <citation type="journal article" date="2019" name="Sci. Rep.">
        <title>Orb-weaving spider Araneus ventricosus genome elucidates the spidroin gene catalogue.</title>
        <authorList>
            <person name="Kono N."/>
            <person name="Nakamura H."/>
            <person name="Ohtoshi R."/>
            <person name="Moran D.A.P."/>
            <person name="Shinohara A."/>
            <person name="Yoshida Y."/>
            <person name="Fujiwara M."/>
            <person name="Mori M."/>
            <person name="Tomita M."/>
            <person name="Arakawa K."/>
        </authorList>
    </citation>
    <scope>NUCLEOTIDE SEQUENCE [LARGE SCALE GENOMIC DNA]</scope>
</reference>
<evidence type="ECO:0000313" key="1">
    <source>
        <dbReference type="EMBL" id="GBM73932.1"/>
    </source>
</evidence>
<dbReference type="AlphaFoldDB" id="A0A4Y2I945"/>
<proteinExistence type="predicted"/>
<keyword evidence="2" id="KW-1185">Reference proteome</keyword>
<sequence length="122" mass="13788">MGFIQTAKLGMEQIPSSKISFFERIGERSCDPDRYRLKVALPSTHLKFYGEFLRGIQRQVGSLTKNSLEKEILPAAVARNSAYSSSPLVTFSRHAPIRGRRLVSLNYRPSASFDGRKEIIKI</sequence>
<evidence type="ECO:0000313" key="2">
    <source>
        <dbReference type="Proteomes" id="UP000499080"/>
    </source>
</evidence>
<protein>
    <submittedName>
        <fullName evidence="1">Uncharacterized protein</fullName>
    </submittedName>
</protein>
<comment type="caution">
    <text evidence="1">The sequence shown here is derived from an EMBL/GenBank/DDBJ whole genome shotgun (WGS) entry which is preliminary data.</text>
</comment>
<gene>
    <name evidence="1" type="ORF">AVEN_133567_1</name>
</gene>